<evidence type="ECO:0000256" key="3">
    <source>
        <dbReference type="ARBA" id="ARBA00022827"/>
    </source>
</evidence>
<comment type="cofactor">
    <cofactor evidence="1">
        <name>FAD</name>
        <dbReference type="ChEBI" id="CHEBI:57692"/>
    </cofactor>
</comment>
<dbReference type="NCBIfam" id="TIGR00275">
    <property type="entry name" value="aminoacetone oxidase family FAD-binding enzyme"/>
    <property type="match status" value="1"/>
</dbReference>
<dbReference type="STRING" id="39495.SAMN02745111_00247"/>
<evidence type="ECO:0000256" key="1">
    <source>
        <dbReference type="ARBA" id="ARBA00001974"/>
    </source>
</evidence>
<sequence>MKVCVLGAGASGLMAAITARRNNEDVTIINNANKPGKKILMTGNGKCNITNLLMNETFYDDDCKAYVKDVLELFSEKDTLKFFEGIGVHTYDKDGYVYPLSNQASTVLNHMLLEAERLGVNVVNECIVKDIKGNTIICEDREINFDKLIIATGGVTAKKSGSDGSSYDLIKKLGHTVSNPVPVLTGVVCSNKRHKDISGVRSKVVANLLYDGKLIDSESGECQFTDKGLSGICIFNLSIKIKKLIEKAEYKNIVIDLELCPEINKENLEYLLRTSKNLGMPVADVINGYINYKLATYICKNANVNPYKDSSELTDKDIKILSDKIKHFTFKVSELINSDNAQATSGGVSLLEVDSKTMKSKINDNVYFAGEVLDVVGKCGGYNLQFAFSSGFIAGCLK</sequence>
<name>A0A1T4V705_9FIRM</name>
<evidence type="ECO:0000313" key="6">
    <source>
        <dbReference type="EMBL" id="SKA60321.1"/>
    </source>
</evidence>
<dbReference type="InterPro" id="IPR004792">
    <property type="entry name" value="BaiN-like"/>
</dbReference>
<keyword evidence="3" id="KW-0274">FAD</keyword>
<proteinExistence type="predicted"/>
<evidence type="ECO:0008006" key="8">
    <source>
        <dbReference type="Google" id="ProtNLM"/>
    </source>
</evidence>
<dbReference type="SUPFAM" id="SSF160996">
    <property type="entry name" value="HI0933 insert domain-like"/>
    <property type="match status" value="1"/>
</dbReference>
<dbReference type="PANTHER" id="PTHR42887:SF2">
    <property type="entry name" value="OS12G0638800 PROTEIN"/>
    <property type="match status" value="1"/>
</dbReference>
<evidence type="ECO:0000313" key="7">
    <source>
        <dbReference type="Proteomes" id="UP000190814"/>
    </source>
</evidence>
<organism evidence="6 7">
    <name type="scientific">Eubacterium uniforme</name>
    <dbReference type="NCBI Taxonomy" id="39495"/>
    <lineage>
        <taxon>Bacteria</taxon>
        <taxon>Bacillati</taxon>
        <taxon>Bacillota</taxon>
        <taxon>Clostridia</taxon>
        <taxon>Eubacteriales</taxon>
        <taxon>Eubacteriaceae</taxon>
        <taxon>Eubacterium</taxon>
    </lineage>
</organism>
<keyword evidence="2" id="KW-0285">Flavoprotein</keyword>
<evidence type="ECO:0000259" key="5">
    <source>
        <dbReference type="Pfam" id="PF22780"/>
    </source>
</evidence>
<evidence type="ECO:0000259" key="4">
    <source>
        <dbReference type="Pfam" id="PF03486"/>
    </source>
</evidence>
<feature type="domain" description="RsdA/BaiN/AoA(So)-like Rossmann fold-like" evidence="4">
    <location>
        <begin position="2"/>
        <end position="395"/>
    </location>
</feature>
<dbReference type="InterPro" id="IPR057661">
    <property type="entry name" value="RsdA/BaiN/AoA(So)_Rossmann"/>
</dbReference>
<dbReference type="PANTHER" id="PTHR42887">
    <property type="entry name" value="OS12G0638800 PROTEIN"/>
    <property type="match status" value="1"/>
</dbReference>
<dbReference type="OrthoDB" id="9773233at2"/>
<dbReference type="InterPro" id="IPR036188">
    <property type="entry name" value="FAD/NAD-bd_sf"/>
</dbReference>
<dbReference type="Pfam" id="PF03486">
    <property type="entry name" value="HI0933_like"/>
    <property type="match status" value="1"/>
</dbReference>
<protein>
    <recommendedName>
        <fullName evidence="8">Aminoacetone oxidase family FAD-binding enzyme</fullName>
    </recommendedName>
</protein>
<dbReference type="Gene3D" id="3.50.50.60">
    <property type="entry name" value="FAD/NAD(P)-binding domain"/>
    <property type="match status" value="1"/>
</dbReference>
<accession>A0A1T4V705</accession>
<dbReference type="EMBL" id="FUXZ01000002">
    <property type="protein sequence ID" value="SKA60321.1"/>
    <property type="molecule type" value="Genomic_DNA"/>
</dbReference>
<dbReference type="Gene3D" id="1.10.8.260">
    <property type="entry name" value="HI0933 insert domain-like"/>
    <property type="match status" value="1"/>
</dbReference>
<evidence type="ECO:0000256" key="2">
    <source>
        <dbReference type="ARBA" id="ARBA00022630"/>
    </source>
</evidence>
<dbReference type="AlphaFoldDB" id="A0A1T4V705"/>
<dbReference type="InterPro" id="IPR023166">
    <property type="entry name" value="BaiN-like_dom_sf"/>
</dbReference>
<dbReference type="Pfam" id="PF22780">
    <property type="entry name" value="HI0933_like_1st"/>
    <property type="match status" value="1"/>
</dbReference>
<gene>
    <name evidence="6" type="ORF">SAMN02745111_00247</name>
</gene>
<dbReference type="Proteomes" id="UP000190814">
    <property type="component" value="Unassembled WGS sequence"/>
</dbReference>
<dbReference type="InterPro" id="IPR055178">
    <property type="entry name" value="RsdA/BaiN/AoA(So)-like_dom"/>
</dbReference>
<dbReference type="RefSeq" id="WP_078765132.1">
    <property type="nucleotide sequence ID" value="NZ_FUXZ01000002.1"/>
</dbReference>
<reference evidence="6 7" key="1">
    <citation type="submission" date="2017-02" db="EMBL/GenBank/DDBJ databases">
        <authorList>
            <person name="Peterson S.W."/>
        </authorList>
    </citation>
    <scope>NUCLEOTIDE SEQUENCE [LARGE SCALE GENOMIC DNA]</scope>
    <source>
        <strain evidence="6 7">ATCC 35992</strain>
    </source>
</reference>
<dbReference type="Gene3D" id="2.40.30.10">
    <property type="entry name" value="Translation factors"/>
    <property type="match status" value="1"/>
</dbReference>
<feature type="domain" description="RsdA/BaiN/AoA(So)-like insert" evidence="5">
    <location>
        <begin position="182"/>
        <end position="339"/>
    </location>
</feature>
<keyword evidence="7" id="KW-1185">Reference proteome</keyword>
<dbReference type="SUPFAM" id="SSF51905">
    <property type="entry name" value="FAD/NAD(P)-binding domain"/>
    <property type="match status" value="1"/>
</dbReference>